<gene>
    <name evidence="3" type="ORF">LCGC14_0698040</name>
</gene>
<dbReference type="Pfam" id="PF00004">
    <property type="entry name" value="AAA"/>
    <property type="match status" value="1"/>
</dbReference>
<protein>
    <recommendedName>
        <fullName evidence="2">ATPase AAA-type core domain-containing protein</fullName>
    </recommendedName>
</protein>
<name>A0A0F9TRF2_9ZZZZ</name>
<feature type="domain" description="ATPase AAA-type core" evidence="2">
    <location>
        <begin position="517"/>
        <end position="676"/>
    </location>
</feature>
<dbReference type="InterPro" id="IPR050168">
    <property type="entry name" value="AAA_ATPase_domain"/>
</dbReference>
<dbReference type="GO" id="GO:0016887">
    <property type="term" value="F:ATP hydrolysis activity"/>
    <property type="evidence" value="ECO:0007669"/>
    <property type="project" value="InterPro"/>
</dbReference>
<dbReference type="SUPFAM" id="SSF52540">
    <property type="entry name" value="P-loop containing nucleoside triphosphate hydrolases"/>
    <property type="match status" value="1"/>
</dbReference>
<dbReference type="AlphaFoldDB" id="A0A0F9TRF2"/>
<organism evidence="3">
    <name type="scientific">marine sediment metagenome</name>
    <dbReference type="NCBI Taxonomy" id="412755"/>
    <lineage>
        <taxon>unclassified sequences</taxon>
        <taxon>metagenomes</taxon>
        <taxon>ecological metagenomes</taxon>
    </lineage>
</organism>
<dbReference type="EMBL" id="LAZR01001479">
    <property type="protein sequence ID" value="KKN43958.1"/>
    <property type="molecule type" value="Genomic_DNA"/>
</dbReference>
<feature type="region of interest" description="Disordered" evidence="1">
    <location>
        <begin position="17"/>
        <end position="36"/>
    </location>
</feature>
<proteinExistence type="predicted"/>
<evidence type="ECO:0000259" key="2">
    <source>
        <dbReference type="Pfam" id="PF00004"/>
    </source>
</evidence>
<dbReference type="PANTHER" id="PTHR23077">
    <property type="entry name" value="AAA-FAMILY ATPASE"/>
    <property type="match status" value="1"/>
</dbReference>
<reference evidence="3" key="1">
    <citation type="journal article" date="2015" name="Nature">
        <title>Complex archaea that bridge the gap between prokaryotes and eukaryotes.</title>
        <authorList>
            <person name="Spang A."/>
            <person name="Saw J.H."/>
            <person name="Jorgensen S.L."/>
            <person name="Zaremba-Niedzwiedzka K."/>
            <person name="Martijn J."/>
            <person name="Lind A.E."/>
            <person name="van Eijk R."/>
            <person name="Schleper C."/>
            <person name="Guy L."/>
            <person name="Ettema T.J."/>
        </authorList>
    </citation>
    <scope>NUCLEOTIDE SEQUENCE</scope>
</reference>
<dbReference type="InterPro" id="IPR027417">
    <property type="entry name" value="P-loop_NTPase"/>
</dbReference>
<accession>A0A0F9TRF2</accession>
<comment type="caution">
    <text evidence="3">The sequence shown here is derived from an EMBL/GenBank/DDBJ whole genome shotgun (WGS) entry which is preliminary data.</text>
</comment>
<dbReference type="Gene3D" id="3.40.50.300">
    <property type="entry name" value="P-loop containing nucleotide triphosphate hydrolases"/>
    <property type="match status" value="1"/>
</dbReference>
<dbReference type="GO" id="GO:0005524">
    <property type="term" value="F:ATP binding"/>
    <property type="evidence" value="ECO:0007669"/>
    <property type="project" value="InterPro"/>
</dbReference>
<evidence type="ECO:0000256" key="1">
    <source>
        <dbReference type="SAM" id="MobiDB-lite"/>
    </source>
</evidence>
<sequence>MENWAEEAADAVCGFAKDDGSFRKDSKSVGEEDGKAAPHITTSARAYIALLYADRLKDTSKGKLAPSWSESFKKLAEKPIIGRAGHRLFEVRNREHQPDKIDPYEVNTFDIAHLADFIQVADYLSRFHGVKVESSKFFDKATTSDILFDEKEEGQKVVARTMAEGQYDDFTERMLIETRLREAIKDASVLKEVGVGFAGEVRFEEGRPESRHYFATLHSLRALHALGVEEIDGLSAVVAGARSFAIEQSYYFQRGVTHKQDPVRLAFAGCIYAIYDEHVDKDLCLAIVESLAAAQQENGSWPATHPVFRKKNAPWHIASHEVALCLSWLYFQPRVPDAARPLIVAMMRKYFVNGVIPTFYQASKAPKEKTASTGSTLNGWQDDHTVSPDTTLGWATAIVCHFLSGFVNVLNDWINRRVIEELDLELGTKHYLIDDTASSPSRRWTRGEGPYVWPDLPPHGWAATRPTSAKQQQEIEDNWTDPEVDAAISKSIVLKVLAPILESPSEQPQHDRCAGILPGSPGTRKTSLVKEIARLARWPMVAVPAASIFQEGFDRMEARANHVFGLLNHLRGCVIFFDEFEEFFLSRGEEEPQKSNAPATATACKAASNEETPAGGGVGDAYKSRTIAAFTTSAMLPRLQDLHDKARCLIFLATNHDWKIDSAIKRAGRFDFTITVDHPTLERLQQYLKELNKKTKKMTNLGDETDDNVAKLLEAVRSAVGKSPQQRLRFSIVEETLRKVRPISGRSVEDLEKAAASSIQKQVEASGHGNPPELTTI</sequence>
<evidence type="ECO:0000313" key="3">
    <source>
        <dbReference type="EMBL" id="KKN43958.1"/>
    </source>
</evidence>
<dbReference type="InterPro" id="IPR003959">
    <property type="entry name" value="ATPase_AAA_core"/>
</dbReference>